<evidence type="ECO:0000256" key="2">
    <source>
        <dbReference type="ARBA" id="ARBA00022598"/>
    </source>
</evidence>
<evidence type="ECO:0000256" key="1">
    <source>
        <dbReference type="ARBA" id="ARBA00007894"/>
    </source>
</evidence>
<dbReference type="Pfam" id="PF00749">
    <property type="entry name" value="tRNA-synt_1c"/>
    <property type="match status" value="1"/>
</dbReference>
<keyword evidence="11" id="KW-1185">Reference proteome</keyword>
<evidence type="ECO:0000313" key="11">
    <source>
        <dbReference type="Proteomes" id="UP000830167"/>
    </source>
</evidence>
<feature type="short sequence motif" description="'KMSKS' region" evidence="7">
    <location>
        <begin position="251"/>
        <end position="255"/>
    </location>
</feature>
<evidence type="ECO:0000256" key="5">
    <source>
        <dbReference type="ARBA" id="ARBA00022917"/>
    </source>
</evidence>
<dbReference type="GO" id="GO:0004818">
    <property type="term" value="F:glutamate-tRNA ligase activity"/>
    <property type="evidence" value="ECO:0007669"/>
    <property type="project" value="UniProtKB-EC"/>
</dbReference>
<dbReference type="CDD" id="cd00808">
    <property type="entry name" value="GluRS_core"/>
    <property type="match status" value="1"/>
</dbReference>
<feature type="binding site" evidence="7">
    <location>
        <position position="136"/>
    </location>
    <ligand>
        <name>Zn(2+)</name>
        <dbReference type="ChEBI" id="CHEBI:29105"/>
    </ligand>
</feature>
<dbReference type="Pfam" id="PF19269">
    <property type="entry name" value="Anticodon_2"/>
    <property type="match status" value="1"/>
</dbReference>
<evidence type="ECO:0000256" key="4">
    <source>
        <dbReference type="ARBA" id="ARBA00022840"/>
    </source>
</evidence>
<dbReference type="PANTHER" id="PTHR43311:SF2">
    <property type="entry name" value="GLUTAMATE--TRNA LIGASE, MITOCHONDRIAL-RELATED"/>
    <property type="match status" value="1"/>
</dbReference>
<comment type="similarity">
    <text evidence="1 7">Belongs to the class-I aminoacyl-tRNA synthetase family. Glutamate--tRNA ligase type 1 subfamily.</text>
</comment>
<comment type="subcellular location">
    <subcellularLocation>
        <location evidence="7">Cytoplasm</location>
    </subcellularLocation>
</comment>
<dbReference type="Proteomes" id="UP000830167">
    <property type="component" value="Chromosome"/>
</dbReference>
<feature type="binding site" evidence="7">
    <location>
        <position position="109"/>
    </location>
    <ligand>
        <name>Zn(2+)</name>
        <dbReference type="ChEBI" id="CHEBI:29105"/>
    </ligand>
</feature>
<feature type="binding site" evidence="7">
    <location>
        <position position="134"/>
    </location>
    <ligand>
        <name>Zn(2+)</name>
        <dbReference type="ChEBI" id="CHEBI:29105"/>
    </ligand>
</feature>
<keyword evidence="7" id="KW-0479">Metal-binding</keyword>
<dbReference type="InterPro" id="IPR000924">
    <property type="entry name" value="Glu/Gln-tRNA-synth"/>
</dbReference>
<dbReference type="InterPro" id="IPR020751">
    <property type="entry name" value="aa-tRNA-synth_I_codon-bd_sub2"/>
</dbReference>
<evidence type="ECO:0000256" key="6">
    <source>
        <dbReference type="ARBA" id="ARBA00023146"/>
    </source>
</evidence>
<feature type="short sequence motif" description="'HIGH' region" evidence="7">
    <location>
        <begin position="10"/>
        <end position="20"/>
    </location>
</feature>
<evidence type="ECO:0000313" key="10">
    <source>
        <dbReference type="EMBL" id="UOF92790.1"/>
    </source>
</evidence>
<name>A0ABY4CY11_9BACL</name>
<dbReference type="PRINTS" id="PR00987">
    <property type="entry name" value="TRNASYNTHGLU"/>
</dbReference>
<keyword evidence="7" id="KW-0862">Zinc</keyword>
<dbReference type="NCBIfam" id="TIGR00464">
    <property type="entry name" value="gltX_bact"/>
    <property type="match status" value="1"/>
</dbReference>
<keyword evidence="4 7" id="KW-0067">ATP-binding</keyword>
<feature type="domain" description="Aminoacyl-tRNA synthetase class I anticodon-binding" evidence="9">
    <location>
        <begin position="336"/>
        <end position="481"/>
    </location>
</feature>
<dbReference type="InterPro" id="IPR045462">
    <property type="entry name" value="aa-tRNA-synth_I_cd-bd"/>
</dbReference>
<comment type="subunit">
    <text evidence="7">Monomer.</text>
</comment>
<keyword evidence="5 7" id="KW-0648">Protein biosynthesis</keyword>
<dbReference type="EMBL" id="CP089291">
    <property type="protein sequence ID" value="UOF92790.1"/>
    <property type="molecule type" value="Genomic_DNA"/>
</dbReference>
<dbReference type="HAMAP" id="MF_00022">
    <property type="entry name" value="Glu_tRNA_synth_type1"/>
    <property type="match status" value="1"/>
</dbReference>
<feature type="binding site" evidence="7">
    <location>
        <position position="107"/>
    </location>
    <ligand>
        <name>Zn(2+)</name>
        <dbReference type="ChEBI" id="CHEBI:29105"/>
    </ligand>
</feature>
<comment type="cofactor">
    <cofactor evidence="7">
        <name>Zn(2+)</name>
        <dbReference type="ChEBI" id="CHEBI:29105"/>
    </cofactor>
    <text evidence="7">Binds 1 zinc ion per subunit.</text>
</comment>
<dbReference type="Gene3D" id="1.10.10.350">
    <property type="match status" value="1"/>
</dbReference>
<proteinExistence type="inferred from homology"/>
<dbReference type="SUPFAM" id="SSF52374">
    <property type="entry name" value="Nucleotidylyl transferase"/>
    <property type="match status" value="1"/>
</dbReference>
<feature type="binding site" evidence="7">
    <location>
        <position position="254"/>
    </location>
    <ligand>
        <name>ATP</name>
        <dbReference type="ChEBI" id="CHEBI:30616"/>
    </ligand>
</feature>
<dbReference type="PANTHER" id="PTHR43311">
    <property type="entry name" value="GLUTAMATE--TRNA LIGASE"/>
    <property type="match status" value="1"/>
</dbReference>
<keyword evidence="7" id="KW-0963">Cytoplasm</keyword>
<protein>
    <recommendedName>
        <fullName evidence="7">Glutamate--tRNA ligase</fullName>
        <ecNumber evidence="7">6.1.1.17</ecNumber>
    </recommendedName>
    <alternativeName>
        <fullName evidence="7">Glutamyl-tRNA synthetase</fullName>
        <shortName evidence="7">GluRS</shortName>
    </alternativeName>
</protein>
<dbReference type="InterPro" id="IPR001412">
    <property type="entry name" value="aa-tRNA-synth_I_CS"/>
</dbReference>
<dbReference type="InterPro" id="IPR014729">
    <property type="entry name" value="Rossmann-like_a/b/a_fold"/>
</dbReference>
<dbReference type="EC" id="6.1.1.17" evidence="7"/>
<dbReference type="SUPFAM" id="SSF48163">
    <property type="entry name" value="An anticodon-binding domain of class I aminoacyl-tRNA synthetases"/>
    <property type="match status" value="1"/>
</dbReference>
<dbReference type="Gene3D" id="3.40.50.620">
    <property type="entry name" value="HUPs"/>
    <property type="match status" value="1"/>
</dbReference>
<evidence type="ECO:0000256" key="7">
    <source>
        <dbReference type="HAMAP-Rule" id="MF_00022"/>
    </source>
</evidence>
<dbReference type="InterPro" id="IPR020058">
    <property type="entry name" value="Glu/Gln-tRNA-synth_Ib_cat-dom"/>
</dbReference>
<evidence type="ECO:0000256" key="3">
    <source>
        <dbReference type="ARBA" id="ARBA00022741"/>
    </source>
</evidence>
<reference evidence="10" key="1">
    <citation type="submission" date="2021-12" db="EMBL/GenBank/DDBJ databases">
        <title>Alicyclobacillaceae gen. nov., sp. nov., isolated from chalcocite enrichment system.</title>
        <authorList>
            <person name="Jiang Z."/>
        </authorList>
    </citation>
    <scope>NUCLEOTIDE SEQUENCE</scope>
    <source>
        <strain evidence="10">MYW30-H2</strain>
    </source>
</reference>
<keyword evidence="3 7" id="KW-0547">Nucleotide-binding</keyword>
<comment type="function">
    <text evidence="7">Catalyzes the attachment of glutamate to tRNA(Glu) in a two-step reaction: glutamate is first activated by ATP to form Glu-AMP and then transferred to the acceptor end of tRNA(Glu).</text>
</comment>
<comment type="catalytic activity">
    <reaction evidence="7">
        <text>tRNA(Glu) + L-glutamate + ATP = L-glutamyl-tRNA(Glu) + AMP + diphosphate</text>
        <dbReference type="Rhea" id="RHEA:23540"/>
        <dbReference type="Rhea" id="RHEA-COMP:9663"/>
        <dbReference type="Rhea" id="RHEA-COMP:9680"/>
        <dbReference type="ChEBI" id="CHEBI:29985"/>
        <dbReference type="ChEBI" id="CHEBI:30616"/>
        <dbReference type="ChEBI" id="CHEBI:33019"/>
        <dbReference type="ChEBI" id="CHEBI:78442"/>
        <dbReference type="ChEBI" id="CHEBI:78520"/>
        <dbReference type="ChEBI" id="CHEBI:456215"/>
        <dbReference type="EC" id="6.1.1.17"/>
    </reaction>
</comment>
<keyword evidence="6 7" id="KW-0030">Aminoacyl-tRNA synthetase</keyword>
<dbReference type="InterPro" id="IPR033910">
    <property type="entry name" value="GluRS_core"/>
</dbReference>
<dbReference type="InterPro" id="IPR004527">
    <property type="entry name" value="Glu-tRNA-ligase_bac/mito"/>
</dbReference>
<gene>
    <name evidence="7 10" type="primary">gltX</name>
    <name evidence="10" type="ORF">LSG31_06430</name>
</gene>
<keyword evidence="2 7" id="KW-0436">Ligase</keyword>
<organism evidence="10 11">
    <name type="scientific">Fodinisporobacter ferrooxydans</name>
    <dbReference type="NCBI Taxonomy" id="2901836"/>
    <lineage>
        <taxon>Bacteria</taxon>
        <taxon>Bacillati</taxon>
        <taxon>Bacillota</taxon>
        <taxon>Bacilli</taxon>
        <taxon>Bacillales</taxon>
        <taxon>Alicyclobacillaceae</taxon>
        <taxon>Fodinisporobacter</taxon>
    </lineage>
</organism>
<evidence type="ECO:0000259" key="9">
    <source>
        <dbReference type="Pfam" id="PF19269"/>
    </source>
</evidence>
<evidence type="ECO:0000259" key="8">
    <source>
        <dbReference type="Pfam" id="PF00749"/>
    </source>
</evidence>
<feature type="domain" description="Glutamyl/glutaminyl-tRNA synthetase class Ib catalytic" evidence="8">
    <location>
        <begin position="4"/>
        <end position="322"/>
    </location>
</feature>
<dbReference type="PROSITE" id="PS00178">
    <property type="entry name" value="AA_TRNA_LIGASE_I"/>
    <property type="match status" value="1"/>
</dbReference>
<accession>A0ABY4CY11</accession>
<dbReference type="InterPro" id="IPR049940">
    <property type="entry name" value="GluQ/Sye"/>
</dbReference>
<dbReference type="InterPro" id="IPR008925">
    <property type="entry name" value="aa_tRNA-synth_I_cd-bd_sf"/>
</dbReference>
<sequence length="489" mass="56100">MVSVRVRFAPSPTGHLHIGGARSALFNYLYAKKQNGTFILRIEDTDQARNKEHAEEGFIKSLRWLGIPWDEGFETGGPYGPYRCMDRLPIYQEYADRLLAEGKAYRCYCTEEEIEADRQRMLEQGLTPKYSGRCRHLAKEQEDRFRAEGRKSVVRFLVPEEKIVRIHDKIRGDVEFETNGIGDFVIVKSDGIPTYNFAVVVDDALMKITLVIRGEEHLTNTPRQILVFQAFGFEIPEFAHCSLILNEQGKKLSKRDESIVQFIEQYKDLGYLPEALFNYLALLGWSPGTEQEIFSHDELVQAFSIERISKSGSIFDQQKLAWMNSHYIKQADVQRIVDMAIPFLQQAKRLPTVLSPEQARWVTALVQLLQEKLEYVAQIVPLSDLFFTDQVSYPEESMTLLKEAHVPVVAHACAEVFDRIEDWSADGIKQAIKEVQKETGYKGKQLFMPIRIIVTGQEHGPDLNQTLYLLGKQAVVQRLRNFETHAAHV</sequence>